<name>A0A6J1SAX7_FRAOC</name>
<dbReference type="Pfam" id="PF00135">
    <property type="entry name" value="COesterase"/>
    <property type="match status" value="1"/>
</dbReference>
<dbReference type="InterPro" id="IPR019819">
    <property type="entry name" value="Carboxylesterase_B_CS"/>
</dbReference>
<dbReference type="Gene3D" id="3.40.50.1820">
    <property type="entry name" value="alpha/beta hydrolase"/>
    <property type="match status" value="1"/>
</dbReference>
<evidence type="ECO:0000259" key="2">
    <source>
        <dbReference type="Pfam" id="PF00135"/>
    </source>
</evidence>
<accession>A0A6J1SAX7</accession>
<feature type="domain" description="Carboxylesterase type B" evidence="2">
    <location>
        <begin position="64"/>
        <end position="573"/>
    </location>
</feature>
<reference evidence="4" key="1">
    <citation type="submission" date="2025-08" db="UniProtKB">
        <authorList>
            <consortium name="RefSeq"/>
        </authorList>
    </citation>
    <scope>IDENTIFICATION</scope>
    <source>
        <tissue evidence="4">Whole organism</tissue>
    </source>
</reference>
<gene>
    <name evidence="4" type="primary">LOC113204776</name>
</gene>
<dbReference type="PANTHER" id="PTHR11559">
    <property type="entry name" value="CARBOXYLESTERASE"/>
    <property type="match status" value="1"/>
</dbReference>
<dbReference type="RefSeq" id="XP_026275856.2">
    <property type="nucleotide sequence ID" value="XM_026420071.2"/>
</dbReference>
<dbReference type="InterPro" id="IPR002018">
    <property type="entry name" value="CarbesteraseB"/>
</dbReference>
<evidence type="ECO:0000313" key="3">
    <source>
        <dbReference type="Proteomes" id="UP000504606"/>
    </source>
</evidence>
<protein>
    <submittedName>
        <fullName evidence="4">Venom carboxylesterase-6</fullName>
    </submittedName>
</protein>
<dbReference type="InterPro" id="IPR029058">
    <property type="entry name" value="AB_hydrolase_fold"/>
</dbReference>
<sequence length="669" mass="71154">MRGRGLGRVRWVAPCTRSDQVTTRSRQQLTMSGGTLVFGALCALCVLSSALASAPVMCEVPGLGVLRGRHIPGNTTFYAFEGIPYAQPPTGLLRFQPPQPAPRLVYLDARGQRHPCPYLNDKGVLIGSEDCLYLSVFTPQVDDELAMPVLVMLPGDDWTRGYAGRWKPHRLMDKSIVVVTVQSRLGALGFLSSGDASAPGNLGLKDERLALSWVRRHINAFGGDPNRITLAGVGAGAAAVMLHALSNPGLFQRAIAVSGSALSPWSLTENTQEAVDAPTRRLAEAVGCDCPISTSAPGNLTSSTAHAANATLASSNNATAAVNATTPATRHANLTEMVECLRDKPVADLVYGTARLQGWAGLPSSPFGPVVESGEANDTFLGAAPARLWGDEEYAVTVPLLLGLSRSEGLQVLAPWPAAGLLNSASQLSQLDTEWTRLAPTVLAFNKTAAEDKAAASEQIRRRYLGVVTPADAKDGLLRLFGDRHIVLPALRAAALHAKKHPVFLYRFAWSAAQGTSALGGPAGGSDASILLMEPSPTEATRLPAQRAMAMDILDLWASFIDKGVPVLGNTTLPRVSGAPSGELPYLELVRPGVQRLGNWSVQDTVSFWKGLPLLENKKTSAPVTAQSGGLTDSKKKTSSAAGKWQWRSQWTLLAVALNFTWWLHVISL</sequence>
<evidence type="ECO:0000313" key="4">
    <source>
        <dbReference type="RefSeq" id="XP_026275856.2"/>
    </source>
</evidence>
<dbReference type="InterPro" id="IPR050309">
    <property type="entry name" value="Type-B_Carboxylest/Lipase"/>
</dbReference>
<proteinExistence type="predicted"/>
<keyword evidence="3" id="KW-1185">Reference proteome</keyword>
<dbReference type="PROSITE" id="PS00941">
    <property type="entry name" value="CARBOXYLESTERASE_B_2"/>
    <property type="match status" value="1"/>
</dbReference>
<dbReference type="AlphaFoldDB" id="A0A6J1SAX7"/>
<dbReference type="Proteomes" id="UP000504606">
    <property type="component" value="Unplaced"/>
</dbReference>
<dbReference type="GeneID" id="113204776"/>
<evidence type="ECO:0000256" key="1">
    <source>
        <dbReference type="ARBA" id="ARBA00023180"/>
    </source>
</evidence>
<dbReference type="OrthoDB" id="8192795at2759"/>
<keyword evidence="1" id="KW-0325">Glycoprotein</keyword>
<organism evidence="3 4">
    <name type="scientific">Frankliniella occidentalis</name>
    <name type="common">Western flower thrips</name>
    <name type="synonym">Euthrips occidentalis</name>
    <dbReference type="NCBI Taxonomy" id="133901"/>
    <lineage>
        <taxon>Eukaryota</taxon>
        <taxon>Metazoa</taxon>
        <taxon>Ecdysozoa</taxon>
        <taxon>Arthropoda</taxon>
        <taxon>Hexapoda</taxon>
        <taxon>Insecta</taxon>
        <taxon>Pterygota</taxon>
        <taxon>Neoptera</taxon>
        <taxon>Paraneoptera</taxon>
        <taxon>Thysanoptera</taxon>
        <taxon>Terebrantia</taxon>
        <taxon>Thripoidea</taxon>
        <taxon>Thripidae</taxon>
        <taxon>Frankliniella</taxon>
    </lineage>
</organism>
<dbReference type="KEGG" id="foc:113204776"/>
<dbReference type="SUPFAM" id="SSF53474">
    <property type="entry name" value="alpha/beta-Hydrolases"/>
    <property type="match status" value="1"/>
</dbReference>